<dbReference type="EMBL" id="RWGY01000714">
    <property type="protein sequence ID" value="TVT99464.1"/>
    <property type="molecule type" value="Genomic_DNA"/>
</dbReference>
<dbReference type="Gramene" id="TVT99464">
    <property type="protein sequence ID" value="TVT99464"/>
    <property type="gene ID" value="EJB05_55133"/>
</dbReference>
<proteinExistence type="predicted"/>
<dbReference type="Proteomes" id="UP000324897">
    <property type="component" value="Unassembled WGS sequence"/>
</dbReference>
<accession>A0A5J9SKC6</accession>
<feature type="non-terminal residue" evidence="1">
    <location>
        <position position="1"/>
    </location>
</feature>
<organism evidence="1 2">
    <name type="scientific">Eragrostis curvula</name>
    <name type="common">weeping love grass</name>
    <dbReference type="NCBI Taxonomy" id="38414"/>
    <lineage>
        <taxon>Eukaryota</taxon>
        <taxon>Viridiplantae</taxon>
        <taxon>Streptophyta</taxon>
        <taxon>Embryophyta</taxon>
        <taxon>Tracheophyta</taxon>
        <taxon>Spermatophyta</taxon>
        <taxon>Magnoliopsida</taxon>
        <taxon>Liliopsida</taxon>
        <taxon>Poales</taxon>
        <taxon>Poaceae</taxon>
        <taxon>PACMAD clade</taxon>
        <taxon>Chloridoideae</taxon>
        <taxon>Eragrostideae</taxon>
        <taxon>Eragrostidinae</taxon>
        <taxon>Eragrostis</taxon>
    </lineage>
</organism>
<evidence type="ECO:0000313" key="2">
    <source>
        <dbReference type="Proteomes" id="UP000324897"/>
    </source>
</evidence>
<dbReference type="AlphaFoldDB" id="A0A5J9SKC6"/>
<sequence length="89" mass="9766">MAATLRSTSRLGSRQASSLLTLEHQYTGEIVSGSGQHGSNCIPWVASTGQIASPGRRERLLSQKMVRRRWRGTATRALPRCGRRNADDS</sequence>
<comment type="caution">
    <text evidence="1">The sequence shown here is derived from an EMBL/GenBank/DDBJ whole genome shotgun (WGS) entry which is preliminary data.</text>
</comment>
<name>A0A5J9SKC6_9POAL</name>
<feature type="non-terminal residue" evidence="1">
    <location>
        <position position="89"/>
    </location>
</feature>
<gene>
    <name evidence="1" type="ORF">EJB05_55133</name>
</gene>
<keyword evidence="2" id="KW-1185">Reference proteome</keyword>
<evidence type="ECO:0000313" key="1">
    <source>
        <dbReference type="EMBL" id="TVT99464.1"/>
    </source>
</evidence>
<reference evidence="1 2" key="1">
    <citation type="journal article" date="2019" name="Sci. Rep.">
        <title>A high-quality genome of Eragrostis curvula grass provides insights into Poaceae evolution and supports new strategies to enhance forage quality.</title>
        <authorList>
            <person name="Carballo J."/>
            <person name="Santos B.A.C.M."/>
            <person name="Zappacosta D."/>
            <person name="Garbus I."/>
            <person name="Selva J.P."/>
            <person name="Gallo C.A."/>
            <person name="Diaz A."/>
            <person name="Albertini E."/>
            <person name="Caccamo M."/>
            <person name="Echenique V."/>
        </authorList>
    </citation>
    <scope>NUCLEOTIDE SEQUENCE [LARGE SCALE GENOMIC DNA]</scope>
    <source>
        <strain evidence="2">cv. Victoria</strain>
        <tissue evidence="1">Leaf</tissue>
    </source>
</reference>
<protein>
    <submittedName>
        <fullName evidence="1">Uncharacterized protein</fullName>
    </submittedName>
</protein>